<protein>
    <submittedName>
        <fullName evidence="1">Uncharacterized protein</fullName>
    </submittedName>
</protein>
<name>D4DM53_NEIEG</name>
<dbReference type="EMBL" id="ADBF01000002">
    <property type="protein sequence ID" value="EFE51155.1"/>
    <property type="molecule type" value="Genomic_DNA"/>
</dbReference>
<dbReference type="Proteomes" id="UP000005536">
    <property type="component" value="Unassembled WGS sequence"/>
</dbReference>
<comment type="caution">
    <text evidence="1">The sequence shown here is derived from an EMBL/GenBank/DDBJ whole genome shotgun (WGS) entry which is preliminary data.</text>
</comment>
<reference evidence="1 2" key="1">
    <citation type="submission" date="2010-02" db="EMBL/GenBank/DDBJ databases">
        <authorList>
            <person name="Weinstock G."/>
            <person name="Sodergren E."/>
            <person name="Clifton S."/>
            <person name="Fulton L."/>
            <person name="Fulton B."/>
            <person name="Courtney L."/>
            <person name="Fronick C."/>
            <person name="Harrison M."/>
            <person name="Strong C."/>
            <person name="Farmer C."/>
            <person name="Delahaunty K."/>
            <person name="Markovic C."/>
            <person name="Hall O."/>
            <person name="Minx P."/>
            <person name="Tomlinson C."/>
            <person name="Mitreva M."/>
            <person name="Nelson J."/>
            <person name="Hou S."/>
            <person name="Wollam A."/>
            <person name="Pepin K.H."/>
            <person name="Johnson M."/>
            <person name="Bhonagiri V."/>
            <person name="Zhang X."/>
            <person name="Suruliraj S."/>
            <person name="Warren W."/>
            <person name="Chinwalla A."/>
            <person name="Mardis E.R."/>
            <person name="Wilson R.K."/>
        </authorList>
    </citation>
    <scope>NUCLEOTIDE SEQUENCE [LARGE SCALE GENOMIC DNA]</scope>
    <source>
        <strain evidence="1 2">ATCC 29315</strain>
    </source>
</reference>
<dbReference type="AlphaFoldDB" id="D4DM53"/>
<gene>
    <name evidence="1" type="ORF">NEIELOOT_00113</name>
</gene>
<sequence>MADTPWFGFERRHYKPFPANGFECGQILPTTPHGLTIRLISNLHGK</sequence>
<evidence type="ECO:0000313" key="2">
    <source>
        <dbReference type="Proteomes" id="UP000005536"/>
    </source>
</evidence>
<accession>D4DM53</accession>
<organism evidence="1 2">
    <name type="scientific">Neisseria elongata subsp. glycolytica ATCC 29315</name>
    <dbReference type="NCBI Taxonomy" id="546263"/>
    <lineage>
        <taxon>Bacteria</taxon>
        <taxon>Pseudomonadati</taxon>
        <taxon>Pseudomonadota</taxon>
        <taxon>Betaproteobacteria</taxon>
        <taxon>Neisseriales</taxon>
        <taxon>Neisseriaceae</taxon>
        <taxon>Neisseria</taxon>
    </lineage>
</organism>
<proteinExistence type="predicted"/>
<evidence type="ECO:0000313" key="1">
    <source>
        <dbReference type="EMBL" id="EFE51155.1"/>
    </source>
</evidence>